<dbReference type="EMBL" id="AP024749">
    <property type="protein sequence ID" value="BCY28155.1"/>
    <property type="molecule type" value="Genomic_DNA"/>
</dbReference>
<feature type="transmembrane region" description="Helical" evidence="8">
    <location>
        <begin position="87"/>
        <end position="106"/>
    </location>
</feature>
<keyword evidence="3" id="KW-1003">Cell membrane</keyword>
<feature type="transmembrane region" description="Helical" evidence="8">
    <location>
        <begin position="20"/>
        <end position="42"/>
    </location>
</feature>
<accession>A0ABN6HUM7</accession>
<feature type="domain" description="Heme-copper oxidase subunit III family profile" evidence="9">
    <location>
        <begin position="1"/>
        <end position="194"/>
    </location>
</feature>
<dbReference type="InterPro" id="IPR035973">
    <property type="entry name" value="Cyt_c_oxidase_su3-like_sf"/>
</dbReference>
<protein>
    <submittedName>
        <fullName evidence="10">Cytochrome oxidase subunit III</fullName>
    </submittedName>
</protein>
<dbReference type="Pfam" id="PF00510">
    <property type="entry name" value="COX3"/>
    <property type="match status" value="1"/>
</dbReference>
<evidence type="ECO:0000313" key="11">
    <source>
        <dbReference type="Proteomes" id="UP000825258"/>
    </source>
</evidence>
<dbReference type="PROSITE" id="PS50253">
    <property type="entry name" value="COX3"/>
    <property type="match status" value="1"/>
</dbReference>
<keyword evidence="5 8" id="KW-1133">Transmembrane helix</keyword>
<sequence>MEENKLQEEYLQKSKTYKMFMIFGMISIVMIFAGLTSAFIVSKSRKDWLQDFEIPDTFLISTILLLISSLTFWLAKKTIQKGKNSQGMIMLLFTLVLGVLFVIFQFKGFNFLFDKGLVPVGPSGSVTISFLYAFVIVHIAHLFGGFISLLVVIYNHYKQKYKTGQTLGIELSAMYWHFMDFIWLGLFLFFYFFK</sequence>
<evidence type="ECO:0000256" key="6">
    <source>
        <dbReference type="ARBA" id="ARBA00023136"/>
    </source>
</evidence>
<comment type="similarity">
    <text evidence="2 7">Belongs to the cytochrome c oxidase subunit 3 family.</text>
</comment>
<proteinExistence type="inferred from homology"/>
<dbReference type="PANTHER" id="PTHR11403">
    <property type="entry name" value="CYTOCHROME C OXIDASE SUBUNIT III"/>
    <property type="match status" value="1"/>
</dbReference>
<dbReference type="InterPro" id="IPR024791">
    <property type="entry name" value="Cyt_c/ubiquinol_Oxase_su3"/>
</dbReference>
<feature type="transmembrane region" description="Helical" evidence="8">
    <location>
        <begin position="54"/>
        <end position="75"/>
    </location>
</feature>
<evidence type="ECO:0000256" key="1">
    <source>
        <dbReference type="ARBA" id="ARBA00004651"/>
    </source>
</evidence>
<dbReference type="RefSeq" id="WP_221259759.1">
    <property type="nucleotide sequence ID" value="NZ_AP024749.1"/>
</dbReference>
<keyword evidence="4 7" id="KW-0812">Transmembrane</keyword>
<evidence type="ECO:0000256" key="7">
    <source>
        <dbReference type="RuleBase" id="RU003376"/>
    </source>
</evidence>
<dbReference type="InterPro" id="IPR013833">
    <property type="entry name" value="Cyt_c_oxidase_su3_a-hlx"/>
</dbReference>
<evidence type="ECO:0000256" key="8">
    <source>
        <dbReference type="SAM" id="Phobius"/>
    </source>
</evidence>
<keyword evidence="6 8" id="KW-0472">Membrane</keyword>
<feature type="transmembrane region" description="Helical" evidence="8">
    <location>
        <begin position="126"/>
        <end position="154"/>
    </location>
</feature>
<dbReference type="Gene3D" id="1.20.120.80">
    <property type="entry name" value="Cytochrome c oxidase, subunit III, four-helix bundle"/>
    <property type="match status" value="1"/>
</dbReference>
<evidence type="ECO:0000256" key="3">
    <source>
        <dbReference type="ARBA" id="ARBA00022475"/>
    </source>
</evidence>
<evidence type="ECO:0000259" key="9">
    <source>
        <dbReference type="PROSITE" id="PS50253"/>
    </source>
</evidence>
<name>A0ABN6HUM7_9FLAO</name>
<feature type="transmembrane region" description="Helical" evidence="8">
    <location>
        <begin position="175"/>
        <end position="193"/>
    </location>
</feature>
<dbReference type="InterPro" id="IPR000298">
    <property type="entry name" value="Cyt_c_oxidase-like_su3"/>
</dbReference>
<evidence type="ECO:0000256" key="2">
    <source>
        <dbReference type="ARBA" id="ARBA00010581"/>
    </source>
</evidence>
<dbReference type="PANTHER" id="PTHR11403:SF2">
    <property type="entry name" value="CYTOCHROME BO(3) UBIQUINOL OXIDASE SUBUNIT 3"/>
    <property type="match status" value="1"/>
</dbReference>
<reference evidence="10 11" key="1">
    <citation type="submission" date="2021-06" db="EMBL/GenBank/DDBJ databases">
        <title>Whole genome sequences of Flavobacterium sp. KK2020170 and assembly.</title>
        <authorList>
            <person name="Kitahara K."/>
            <person name="Miyoshi S."/>
            <person name="Uesaka K."/>
        </authorList>
    </citation>
    <scope>NUCLEOTIDE SEQUENCE [LARGE SCALE GENOMIC DNA]</scope>
    <source>
        <strain evidence="10 11">KK2020170</strain>
    </source>
</reference>
<evidence type="ECO:0000313" key="10">
    <source>
        <dbReference type="EMBL" id="BCY28155.1"/>
    </source>
</evidence>
<keyword evidence="11" id="KW-1185">Reference proteome</keyword>
<gene>
    <name evidence="10" type="primary">ctaE</name>
    <name evidence="10" type="ORF">KK2020170_10230</name>
</gene>
<comment type="subcellular location">
    <subcellularLocation>
        <location evidence="1 7">Cell membrane</location>
        <topology evidence="1 7">Multi-pass membrane protein</topology>
    </subcellularLocation>
</comment>
<organism evidence="10 11">
    <name type="scientific">Flavobacterium okayamense</name>
    <dbReference type="NCBI Taxonomy" id="2830782"/>
    <lineage>
        <taxon>Bacteria</taxon>
        <taxon>Pseudomonadati</taxon>
        <taxon>Bacteroidota</taxon>
        <taxon>Flavobacteriia</taxon>
        <taxon>Flavobacteriales</taxon>
        <taxon>Flavobacteriaceae</taxon>
        <taxon>Flavobacterium</taxon>
    </lineage>
</organism>
<dbReference type="Proteomes" id="UP000825258">
    <property type="component" value="Chromosome"/>
</dbReference>
<dbReference type="SUPFAM" id="SSF81452">
    <property type="entry name" value="Cytochrome c oxidase subunit III-like"/>
    <property type="match status" value="1"/>
</dbReference>
<evidence type="ECO:0000256" key="4">
    <source>
        <dbReference type="ARBA" id="ARBA00022692"/>
    </source>
</evidence>
<evidence type="ECO:0000256" key="5">
    <source>
        <dbReference type="ARBA" id="ARBA00022989"/>
    </source>
</evidence>